<keyword evidence="1" id="KW-1185">Reference proteome</keyword>
<dbReference type="RefSeq" id="XP_075076925.1">
    <property type="nucleotide sequence ID" value="XM_075220824.1"/>
</dbReference>
<dbReference type="Proteomes" id="UP000790787">
    <property type="component" value="Chromosome 8"/>
</dbReference>
<organism evidence="1 2">
    <name type="scientific">Nicotiana tabacum</name>
    <name type="common">Common tobacco</name>
    <dbReference type="NCBI Taxonomy" id="4097"/>
    <lineage>
        <taxon>Eukaryota</taxon>
        <taxon>Viridiplantae</taxon>
        <taxon>Streptophyta</taxon>
        <taxon>Embryophyta</taxon>
        <taxon>Tracheophyta</taxon>
        <taxon>Spermatophyta</taxon>
        <taxon>Magnoliopsida</taxon>
        <taxon>eudicotyledons</taxon>
        <taxon>Gunneridae</taxon>
        <taxon>Pentapetalae</taxon>
        <taxon>asterids</taxon>
        <taxon>lamiids</taxon>
        <taxon>Solanales</taxon>
        <taxon>Solanaceae</taxon>
        <taxon>Nicotianoideae</taxon>
        <taxon>Nicotianeae</taxon>
        <taxon>Nicotiana</taxon>
    </lineage>
</organism>
<reference evidence="1" key="1">
    <citation type="journal article" date="2014" name="Nat. Commun.">
        <title>The tobacco genome sequence and its comparison with those of tomato and potato.</title>
        <authorList>
            <person name="Sierro N."/>
            <person name="Battey J.N."/>
            <person name="Ouadi S."/>
            <person name="Bakaher N."/>
            <person name="Bovet L."/>
            <person name="Willig A."/>
            <person name="Goepfert S."/>
            <person name="Peitsch M.C."/>
            <person name="Ivanov N.V."/>
        </authorList>
    </citation>
    <scope>NUCLEOTIDE SEQUENCE [LARGE SCALE GENOMIC DNA]</scope>
</reference>
<evidence type="ECO:0000313" key="1">
    <source>
        <dbReference type="Proteomes" id="UP000790787"/>
    </source>
</evidence>
<protein>
    <submittedName>
        <fullName evidence="2">Uncharacterized protein LOC142163523</fullName>
    </submittedName>
</protein>
<name>A0AC58RW16_TOBAC</name>
<evidence type="ECO:0000313" key="2">
    <source>
        <dbReference type="RefSeq" id="XP_075076925.1"/>
    </source>
</evidence>
<gene>
    <name evidence="2" type="primary">LOC142163523</name>
</gene>
<reference evidence="2" key="2">
    <citation type="submission" date="2025-08" db="UniProtKB">
        <authorList>
            <consortium name="RefSeq"/>
        </authorList>
    </citation>
    <scope>IDENTIFICATION</scope>
    <source>
        <tissue evidence="2">Leaf</tissue>
    </source>
</reference>
<proteinExistence type="predicted"/>
<sequence length="126" mass="14748">MQGKLLTKDRLTNRGISSDGLCVLCGNAPESIEHLFYECHFSKLCINETLQWLKISITNYEGQHLWKRIGRKMESKFRREFSYAIVAALSYHIWRGRNEALWKCAVPSPSKICAQIEKECKVRVWR</sequence>
<accession>A0AC58RW16</accession>